<dbReference type="SMART" id="SM00487">
    <property type="entry name" value="DEXDc"/>
    <property type="match status" value="1"/>
</dbReference>
<dbReference type="Gene3D" id="3.30.2060.10">
    <property type="entry name" value="Penicillin-binding protein 1b domain"/>
    <property type="match status" value="1"/>
</dbReference>
<dbReference type="Gene3D" id="3.40.50.300">
    <property type="entry name" value="P-loop containing nucleotide triphosphate hydrolases"/>
    <property type="match status" value="2"/>
</dbReference>
<dbReference type="NCBIfam" id="TIGR00580">
    <property type="entry name" value="mfd"/>
    <property type="match status" value="1"/>
</dbReference>
<dbReference type="GO" id="GO:0016787">
    <property type="term" value="F:hydrolase activity"/>
    <property type="evidence" value="ECO:0007669"/>
    <property type="project" value="UniProtKB-KW"/>
</dbReference>
<dbReference type="PROSITE" id="PS51194">
    <property type="entry name" value="HELICASE_CTER"/>
    <property type="match status" value="1"/>
</dbReference>
<dbReference type="GO" id="GO:0003684">
    <property type="term" value="F:damaged DNA binding"/>
    <property type="evidence" value="ECO:0007669"/>
    <property type="project" value="InterPro"/>
</dbReference>
<dbReference type="Pfam" id="PF02559">
    <property type="entry name" value="CarD_TRCF_RID"/>
    <property type="match status" value="1"/>
</dbReference>
<dbReference type="InterPro" id="IPR004576">
    <property type="entry name" value="Mfd"/>
</dbReference>
<dbReference type="InterPro" id="IPR011545">
    <property type="entry name" value="DEAD/DEAH_box_helicase_dom"/>
</dbReference>
<dbReference type="Proteomes" id="UP000198832">
    <property type="component" value="Unassembled WGS sequence"/>
</dbReference>
<evidence type="ECO:0000256" key="10">
    <source>
        <dbReference type="ARBA" id="ARBA00061104"/>
    </source>
</evidence>
<dbReference type="FunFam" id="3.40.50.300:FF:000546">
    <property type="entry name" value="Transcription-repair-coupling factor"/>
    <property type="match status" value="1"/>
</dbReference>
<dbReference type="InterPro" id="IPR047112">
    <property type="entry name" value="RecG/Mfd"/>
</dbReference>
<evidence type="ECO:0000313" key="16">
    <source>
        <dbReference type="EMBL" id="SFD04946.1"/>
    </source>
</evidence>
<evidence type="ECO:0000256" key="5">
    <source>
        <dbReference type="ARBA" id="ARBA00022801"/>
    </source>
</evidence>
<dbReference type="InterPro" id="IPR027417">
    <property type="entry name" value="P-loop_NTPase"/>
</dbReference>
<dbReference type="FunFam" id="3.40.50.300:FF:000300">
    <property type="entry name" value="Transcription-repair-coupling factor"/>
    <property type="match status" value="1"/>
</dbReference>
<dbReference type="GO" id="GO:0003678">
    <property type="term" value="F:DNA helicase activity"/>
    <property type="evidence" value="ECO:0007669"/>
    <property type="project" value="TreeGrafter"/>
</dbReference>
<evidence type="ECO:0000256" key="12">
    <source>
        <dbReference type="ARBA" id="ARBA00070128"/>
    </source>
</evidence>
<comment type="subcellular location">
    <subcellularLocation>
        <location evidence="1 13">Cytoplasm</location>
    </subcellularLocation>
</comment>
<keyword evidence="6 16" id="KW-0347">Helicase</keyword>
<dbReference type="PANTHER" id="PTHR47964:SF1">
    <property type="entry name" value="ATP-DEPENDENT DNA HELICASE HOMOLOG RECG, CHLOROPLASTIC"/>
    <property type="match status" value="1"/>
</dbReference>
<organism evidence="16 17">
    <name type="scientific">Nocardioides terrae</name>
    <dbReference type="NCBI Taxonomy" id="574651"/>
    <lineage>
        <taxon>Bacteria</taxon>
        <taxon>Bacillati</taxon>
        <taxon>Actinomycetota</taxon>
        <taxon>Actinomycetes</taxon>
        <taxon>Propionibacteriales</taxon>
        <taxon>Nocardioidaceae</taxon>
        <taxon>Nocardioides</taxon>
    </lineage>
</organism>
<keyword evidence="5 13" id="KW-0378">Hydrolase</keyword>
<keyword evidence="8 13" id="KW-0238">DNA-binding</keyword>
<dbReference type="Pfam" id="PF00270">
    <property type="entry name" value="DEAD"/>
    <property type="match status" value="1"/>
</dbReference>
<dbReference type="Pfam" id="PF00271">
    <property type="entry name" value="Helicase_C"/>
    <property type="match status" value="1"/>
</dbReference>
<dbReference type="CDD" id="cd17991">
    <property type="entry name" value="DEXHc_TRCF"/>
    <property type="match status" value="1"/>
</dbReference>
<evidence type="ECO:0000259" key="15">
    <source>
        <dbReference type="PROSITE" id="PS51194"/>
    </source>
</evidence>
<dbReference type="STRING" id="574651.SAMN04487968_1285"/>
<dbReference type="RefSeq" id="WP_091126749.1">
    <property type="nucleotide sequence ID" value="NZ_FOLB01000028.1"/>
</dbReference>
<name>A0A1I1P5J6_9ACTN</name>
<keyword evidence="7 13" id="KW-0067">ATP-binding</keyword>
<dbReference type="SMART" id="SM00490">
    <property type="entry name" value="HELICc"/>
    <property type="match status" value="1"/>
</dbReference>
<dbReference type="AlphaFoldDB" id="A0A1I1P5J6"/>
<keyword evidence="2 13" id="KW-0963">Cytoplasm</keyword>
<protein>
    <recommendedName>
        <fullName evidence="12 13">Transcription-repair-coupling factor</fullName>
        <shortName evidence="13">TRCF</shortName>
        <ecNumber evidence="13">3.6.4.-</ecNumber>
    </recommendedName>
</protein>
<dbReference type="InterPro" id="IPR005118">
    <property type="entry name" value="TRCF_C"/>
</dbReference>
<dbReference type="SMART" id="SM01058">
    <property type="entry name" value="CarD_TRCF"/>
    <property type="match status" value="1"/>
</dbReference>
<dbReference type="SUPFAM" id="SSF141259">
    <property type="entry name" value="CarD-like"/>
    <property type="match status" value="1"/>
</dbReference>
<dbReference type="InterPro" id="IPR003711">
    <property type="entry name" value="CarD-like/TRCF_RID"/>
</dbReference>
<evidence type="ECO:0000256" key="9">
    <source>
        <dbReference type="ARBA" id="ARBA00023204"/>
    </source>
</evidence>
<dbReference type="GO" id="GO:0005524">
    <property type="term" value="F:ATP binding"/>
    <property type="evidence" value="ECO:0007669"/>
    <property type="project" value="UniProtKB-UniRule"/>
</dbReference>
<dbReference type="Gene3D" id="3.90.1150.50">
    <property type="entry name" value="Transcription-repair-coupling factor, D7 domain"/>
    <property type="match status" value="1"/>
</dbReference>
<evidence type="ECO:0000259" key="14">
    <source>
        <dbReference type="PROSITE" id="PS51192"/>
    </source>
</evidence>
<dbReference type="PANTHER" id="PTHR47964">
    <property type="entry name" value="ATP-DEPENDENT DNA HELICASE HOMOLOG RECG, CHLOROPLASTIC"/>
    <property type="match status" value="1"/>
</dbReference>
<reference evidence="16 17" key="1">
    <citation type="submission" date="2016-10" db="EMBL/GenBank/DDBJ databases">
        <authorList>
            <person name="de Groot N.N."/>
        </authorList>
    </citation>
    <scope>NUCLEOTIDE SEQUENCE [LARGE SCALE GENOMIC DNA]</scope>
    <source>
        <strain evidence="16 17">CGMCC 1.7056</strain>
    </source>
</reference>
<dbReference type="InterPro" id="IPR014001">
    <property type="entry name" value="Helicase_ATP-bd"/>
</dbReference>
<dbReference type="InterPro" id="IPR001650">
    <property type="entry name" value="Helicase_C-like"/>
</dbReference>
<comment type="function">
    <text evidence="13">Couples transcription and DNA repair by recognizing RNA polymerase (RNAP) stalled at DNA lesions. Mediates ATP-dependent release of RNAP and its truncated transcript from the DNA, and recruitment of nucleotide excision repair machinery to the damaged site.</text>
</comment>
<dbReference type="GO" id="GO:0006355">
    <property type="term" value="P:regulation of DNA-templated transcription"/>
    <property type="evidence" value="ECO:0007669"/>
    <property type="project" value="UniProtKB-UniRule"/>
</dbReference>
<dbReference type="CDD" id="cd18810">
    <property type="entry name" value="SF2_C_TRCF"/>
    <property type="match status" value="1"/>
</dbReference>
<gene>
    <name evidence="13" type="primary">mfd</name>
    <name evidence="16" type="ORF">SAMN04487968_1285</name>
</gene>
<dbReference type="EC" id="3.6.4.-" evidence="13"/>
<evidence type="ECO:0000256" key="6">
    <source>
        <dbReference type="ARBA" id="ARBA00022806"/>
    </source>
</evidence>
<evidence type="ECO:0000256" key="13">
    <source>
        <dbReference type="HAMAP-Rule" id="MF_00969"/>
    </source>
</evidence>
<evidence type="ECO:0000256" key="1">
    <source>
        <dbReference type="ARBA" id="ARBA00004496"/>
    </source>
</evidence>
<keyword evidence="3 13" id="KW-0547">Nucleotide-binding</keyword>
<evidence type="ECO:0000256" key="4">
    <source>
        <dbReference type="ARBA" id="ARBA00022763"/>
    </source>
</evidence>
<comment type="similarity">
    <text evidence="11 13">In the C-terminal section; belongs to the helicase family. RecG subfamily.</text>
</comment>
<dbReference type="SUPFAM" id="SSF52540">
    <property type="entry name" value="P-loop containing nucleoside triphosphate hydrolases"/>
    <property type="match status" value="4"/>
</dbReference>
<accession>A0A1I1P5J6</accession>
<keyword evidence="4 13" id="KW-0227">DNA damage</keyword>
<dbReference type="InterPro" id="IPR036101">
    <property type="entry name" value="CarD-like/TRCF_RID_sf"/>
</dbReference>
<feature type="domain" description="Helicase ATP-binding" evidence="14">
    <location>
        <begin position="672"/>
        <end position="833"/>
    </location>
</feature>
<sequence>MSRPLATLAEAVLAEPTLAEVVADARSGGVVTLDVTGPEALRPFLVSGLAGAGRPVLAVTATSREAEDLVAALHDLLEPDSVAYFPSWETLPHERLSPRSDTVGRRLAVLRRLSHPTPDHPAISVVVAPVRSVLQPQVKGLGDLEPVELVPGQTAPLDEVVRRLADAAYSRVDLVEKRGEFAVRGGIVDVFPPTEEHPLRVEFWGDDVEEIRSFSVADQRAMDPTTGKADRLWAPPCRELLLTDQVRARAKVLGEAHPQLLELTDKIAAGIAAEGMESLAPVLVDEMELLVDLMPAGTQVLVLDPERVRRRAHDLVATSEEFLGASWAAAASGGSAPIDLGKASYWELGDVRAHALARRQSWWSMSPFGLADDAASLVEEGRQARLETAATDAAIAGVPVRTLPHTSVDPYRGDVEKAIADLDGWRQAGYRVVVVHAGHGPAQRTVEALGERDVPARLDDGLETLAAQAARSARDAVVTVTCGSITAGLVDDATRLAIVTGEDISGQKSSTRDMQKMPARRKRQIDPLELKTGDYVVHEQHGVGRFVEMKQREVGGAVREYLVLEYGASKRGGPPDRLYVPADALDQVTRYVGGEQPSLDRLGGADWQKRKSRARKAVREIAAELIKLYAARQATQGYAFGPDTPWQRELEDAFPFQETADQLSTVEEVKADMRQRVPMDRLICGDVGYGKTEIAVRAAFKAVQEGKQVAVLVPTTLLVTQHLSTFAERMSGFPVVLKGLSRFQTDKESKETMAGMAEGSVDIVVGTHRLLNPDIRFKDLGLIIVDEEQRFGVEHKEQLKRMRTAVDVLSMSATPIPRTLEMAITGIREMSTITTPPEERHPVLTYVGAYEDRQVVAAVRRELLRDGQVFYIHNRVQSIEKAAAKLREMVPEARIAVAHGQMNEKQLEQVMLDFWEKTFDVLVCTTLVESGLDVSNANTMIIERADTLGLSQLHQLRGRVGRSRERAYAYFLYPAEKPLTETAHERLATLAQHSDLGGGMAIAMKDLEIRGAGNLLGGEQSGHIADVGFDLYVRLVGEAVNDFKGDTEPELNEVRIELPVDAHLPHDYIPSERLRLEMYKRLAEVRSDEDVDAIEEELDDRYGDLPQEVSSLLLVARFRARARTAGIGEVTIAGKNVRFAPVVLPESRQVRLQRLYPKSLVKTQLDTILVPRPISSGFPAKPLVGIALLQWARGVIDAVIDPVE</sequence>
<evidence type="ECO:0000313" key="17">
    <source>
        <dbReference type="Proteomes" id="UP000198832"/>
    </source>
</evidence>
<evidence type="ECO:0000256" key="2">
    <source>
        <dbReference type="ARBA" id="ARBA00022490"/>
    </source>
</evidence>
<evidence type="ECO:0000256" key="3">
    <source>
        <dbReference type="ARBA" id="ARBA00022741"/>
    </source>
</evidence>
<evidence type="ECO:0000256" key="11">
    <source>
        <dbReference type="ARBA" id="ARBA00061399"/>
    </source>
</evidence>
<dbReference type="OrthoDB" id="9804325at2"/>
<feature type="domain" description="Helicase C-terminal" evidence="15">
    <location>
        <begin position="851"/>
        <end position="1008"/>
    </location>
</feature>
<keyword evidence="9 13" id="KW-0234">DNA repair</keyword>
<dbReference type="Pfam" id="PF03461">
    <property type="entry name" value="TRCF"/>
    <property type="match status" value="1"/>
</dbReference>
<dbReference type="Gene3D" id="2.40.10.170">
    <property type="match status" value="1"/>
</dbReference>
<evidence type="ECO:0000256" key="7">
    <source>
        <dbReference type="ARBA" id="ARBA00022840"/>
    </source>
</evidence>
<dbReference type="InterPro" id="IPR037235">
    <property type="entry name" value="TRCF-like_C_D7"/>
</dbReference>
<dbReference type="SUPFAM" id="SSF143517">
    <property type="entry name" value="TRCF domain-like"/>
    <property type="match status" value="1"/>
</dbReference>
<proteinExistence type="inferred from homology"/>
<dbReference type="GO" id="GO:0000716">
    <property type="term" value="P:transcription-coupled nucleotide-excision repair, DNA damage recognition"/>
    <property type="evidence" value="ECO:0007669"/>
    <property type="project" value="UniProtKB-UniRule"/>
</dbReference>
<dbReference type="EMBL" id="FOLB01000028">
    <property type="protein sequence ID" value="SFD04946.1"/>
    <property type="molecule type" value="Genomic_DNA"/>
</dbReference>
<dbReference type="Pfam" id="PF17757">
    <property type="entry name" value="UvrB_inter"/>
    <property type="match status" value="1"/>
</dbReference>
<dbReference type="PROSITE" id="PS51192">
    <property type="entry name" value="HELICASE_ATP_BIND_1"/>
    <property type="match status" value="1"/>
</dbReference>
<dbReference type="GO" id="GO:0005737">
    <property type="term" value="C:cytoplasm"/>
    <property type="evidence" value="ECO:0007669"/>
    <property type="project" value="UniProtKB-SubCell"/>
</dbReference>
<evidence type="ECO:0000256" key="8">
    <source>
        <dbReference type="ARBA" id="ARBA00023125"/>
    </source>
</evidence>
<comment type="similarity">
    <text evidence="10 13">In the N-terminal section; belongs to the UvrB family.</text>
</comment>
<dbReference type="HAMAP" id="MF_00969">
    <property type="entry name" value="TRCF"/>
    <property type="match status" value="1"/>
</dbReference>
<keyword evidence="17" id="KW-1185">Reference proteome</keyword>
<dbReference type="SMART" id="SM00982">
    <property type="entry name" value="TRCF"/>
    <property type="match status" value="1"/>
</dbReference>
<dbReference type="InterPro" id="IPR041471">
    <property type="entry name" value="UvrB_inter"/>
</dbReference>
<dbReference type="Gene3D" id="3.40.50.11180">
    <property type="match status" value="1"/>
</dbReference>